<protein>
    <submittedName>
        <fullName evidence="15">Voltage-gated calcium channel subunit alpha Cav2.2</fullName>
    </submittedName>
</protein>
<name>A0A5K3ES49_MESCO</name>
<comment type="subcellular location">
    <subcellularLocation>
        <location evidence="1">Membrane</location>
        <topology evidence="1">Multi-pass membrane protein</topology>
    </subcellularLocation>
</comment>
<dbReference type="PANTHER" id="PTHR45628:SF7">
    <property type="entry name" value="VOLTAGE-DEPENDENT CALCIUM CHANNEL TYPE A SUBUNIT ALPHA-1"/>
    <property type="match status" value="1"/>
</dbReference>
<dbReference type="GO" id="GO:0008331">
    <property type="term" value="F:high voltage-gated calcium channel activity"/>
    <property type="evidence" value="ECO:0007669"/>
    <property type="project" value="TreeGrafter"/>
</dbReference>
<evidence type="ECO:0000313" key="15">
    <source>
        <dbReference type="WBParaSite" id="MCU_002681-RH"/>
    </source>
</evidence>
<feature type="transmembrane region" description="Helical" evidence="13">
    <location>
        <begin position="147"/>
        <end position="168"/>
    </location>
</feature>
<evidence type="ECO:0000256" key="7">
    <source>
        <dbReference type="ARBA" id="ARBA00022882"/>
    </source>
</evidence>
<keyword evidence="5 13" id="KW-0812">Transmembrane</keyword>
<dbReference type="InterPro" id="IPR027359">
    <property type="entry name" value="Volt_channel_dom_sf"/>
</dbReference>
<feature type="domain" description="Ion transport" evidence="14">
    <location>
        <begin position="116"/>
        <end position="197"/>
    </location>
</feature>
<reference evidence="15" key="1">
    <citation type="submission" date="2019-11" db="UniProtKB">
        <authorList>
            <consortium name="WormBaseParasite"/>
        </authorList>
    </citation>
    <scope>IDENTIFICATION</scope>
</reference>
<dbReference type="Gene3D" id="1.20.120.350">
    <property type="entry name" value="Voltage-gated potassium channels. Chain C"/>
    <property type="match status" value="1"/>
</dbReference>
<evidence type="ECO:0000259" key="14">
    <source>
        <dbReference type="Pfam" id="PF00520"/>
    </source>
</evidence>
<keyword evidence="12" id="KW-0407">Ion channel</keyword>
<keyword evidence="3" id="KW-0109">Calcium transport</keyword>
<proteinExistence type="predicted"/>
<evidence type="ECO:0000256" key="6">
    <source>
        <dbReference type="ARBA" id="ARBA00022837"/>
    </source>
</evidence>
<dbReference type="InterPro" id="IPR005821">
    <property type="entry name" value="Ion_trans_dom"/>
</dbReference>
<keyword evidence="10 13" id="KW-0472">Membrane</keyword>
<keyword evidence="9" id="KW-0406">Ion transport</keyword>
<dbReference type="InterPro" id="IPR050599">
    <property type="entry name" value="VDCC_alpha-1_subunit"/>
</dbReference>
<dbReference type="GO" id="GO:0007268">
    <property type="term" value="P:chemical synaptic transmission"/>
    <property type="evidence" value="ECO:0007669"/>
    <property type="project" value="TreeGrafter"/>
</dbReference>
<dbReference type="GO" id="GO:0005891">
    <property type="term" value="C:voltage-gated calcium channel complex"/>
    <property type="evidence" value="ECO:0007669"/>
    <property type="project" value="TreeGrafter"/>
</dbReference>
<evidence type="ECO:0000256" key="8">
    <source>
        <dbReference type="ARBA" id="ARBA00022989"/>
    </source>
</evidence>
<dbReference type="Pfam" id="PF00520">
    <property type="entry name" value="Ion_trans"/>
    <property type="match status" value="1"/>
</dbReference>
<evidence type="ECO:0000256" key="4">
    <source>
        <dbReference type="ARBA" id="ARBA00022673"/>
    </source>
</evidence>
<evidence type="ECO:0000256" key="13">
    <source>
        <dbReference type="SAM" id="Phobius"/>
    </source>
</evidence>
<keyword evidence="11" id="KW-0325">Glycoprotein</keyword>
<sequence>SEFAKERERVEKRRAFLKLRRQQQTERELDGYIEWIQRAEEAILAEEQTTVAEKSRILRAHRRANKTITNGKMCFEHKINNLEFGNRRRFMTIRSGHCCRMLKRIRLKCRVLIKSQAFYLLVLSVVFLNAICVAIEHVGQPTWLSDFLYYAEFVFLGLFLTEMLFKIFAFGFALYFKSSFNIFDCVVVLASFFEVVWQL</sequence>
<evidence type="ECO:0000256" key="5">
    <source>
        <dbReference type="ARBA" id="ARBA00022692"/>
    </source>
</evidence>
<dbReference type="GO" id="GO:0045202">
    <property type="term" value="C:synapse"/>
    <property type="evidence" value="ECO:0007669"/>
    <property type="project" value="GOC"/>
</dbReference>
<accession>A0A5K3ES49</accession>
<dbReference type="Gene3D" id="6.10.250.2500">
    <property type="match status" value="1"/>
</dbReference>
<keyword evidence="8 13" id="KW-1133">Transmembrane helix</keyword>
<evidence type="ECO:0000256" key="9">
    <source>
        <dbReference type="ARBA" id="ARBA00023065"/>
    </source>
</evidence>
<keyword evidence="2" id="KW-0813">Transport</keyword>
<dbReference type="WBParaSite" id="MCU_002681-RH">
    <property type="protein sequence ID" value="MCU_002681-RH"/>
    <property type="gene ID" value="MCU_002681"/>
</dbReference>
<dbReference type="PANTHER" id="PTHR45628">
    <property type="entry name" value="VOLTAGE-DEPENDENT CALCIUM CHANNEL TYPE A SUBUNIT ALPHA-1"/>
    <property type="match status" value="1"/>
</dbReference>
<evidence type="ECO:0000256" key="2">
    <source>
        <dbReference type="ARBA" id="ARBA00022448"/>
    </source>
</evidence>
<keyword evidence="6" id="KW-0106">Calcium</keyword>
<evidence type="ECO:0000256" key="11">
    <source>
        <dbReference type="ARBA" id="ARBA00023180"/>
    </source>
</evidence>
<dbReference type="AlphaFoldDB" id="A0A5K3ES49"/>
<feature type="transmembrane region" description="Helical" evidence="13">
    <location>
        <begin position="111"/>
        <end position="135"/>
    </location>
</feature>
<evidence type="ECO:0000256" key="10">
    <source>
        <dbReference type="ARBA" id="ARBA00023136"/>
    </source>
</evidence>
<keyword evidence="4" id="KW-0107">Calcium channel</keyword>
<evidence type="ECO:0000256" key="12">
    <source>
        <dbReference type="ARBA" id="ARBA00023303"/>
    </source>
</evidence>
<evidence type="ECO:0000256" key="3">
    <source>
        <dbReference type="ARBA" id="ARBA00022568"/>
    </source>
</evidence>
<evidence type="ECO:0000256" key="1">
    <source>
        <dbReference type="ARBA" id="ARBA00004141"/>
    </source>
</evidence>
<keyword evidence="7" id="KW-0851">Voltage-gated channel</keyword>
<dbReference type="SUPFAM" id="SSF81324">
    <property type="entry name" value="Voltage-gated potassium channels"/>
    <property type="match status" value="1"/>
</dbReference>
<dbReference type="GO" id="GO:0098703">
    <property type="term" value="P:calcium ion import across plasma membrane"/>
    <property type="evidence" value="ECO:0007669"/>
    <property type="project" value="TreeGrafter"/>
</dbReference>
<organism evidence="15">
    <name type="scientific">Mesocestoides corti</name>
    <name type="common">Flatworm</name>
    <dbReference type="NCBI Taxonomy" id="53468"/>
    <lineage>
        <taxon>Eukaryota</taxon>
        <taxon>Metazoa</taxon>
        <taxon>Spiralia</taxon>
        <taxon>Lophotrochozoa</taxon>
        <taxon>Platyhelminthes</taxon>
        <taxon>Cestoda</taxon>
        <taxon>Eucestoda</taxon>
        <taxon>Cyclophyllidea</taxon>
        <taxon>Mesocestoididae</taxon>
        <taxon>Mesocestoides</taxon>
    </lineage>
</organism>